<accession>A0A6J4MX66</accession>
<dbReference type="AlphaFoldDB" id="A0A6J4MX66"/>
<dbReference type="EC" id="1.15.1.1" evidence="2"/>
<evidence type="ECO:0000313" key="2">
    <source>
        <dbReference type="EMBL" id="CAA9368875.1"/>
    </source>
</evidence>
<sequence>APPRPCPDRRGLRPLRPALRRLRPRPGPHRGRVDQGHHRQGRRQRRRRLPHARRAHQGGAGPAGQASPVGAVDRLLQASALREVPAAAPAVQRGHEARRRVRRQGHVRLGRRRPAARQDRPDRRDLLGDQEGL</sequence>
<proteinExistence type="predicted"/>
<reference evidence="2" key="1">
    <citation type="submission" date="2020-02" db="EMBL/GenBank/DDBJ databases">
        <authorList>
            <person name="Meier V. D."/>
        </authorList>
    </citation>
    <scope>NUCLEOTIDE SEQUENCE</scope>
    <source>
        <strain evidence="2">AVDCRST_MAG32</strain>
    </source>
</reference>
<feature type="compositionally biased region" description="Basic and acidic residues" evidence="1">
    <location>
        <begin position="1"/>
        <end position="11"/>
    </location>
</feature>
<feature type="compositionally biased region" description="Low complexity" evidence="1">
    <location>
        <begin position="63"/>
        <end position="72"/>
    </location>
</feature>
<keyword evidence="2" id="KW-0560">Oxidoreductase</keyword>
<organism evidence="2">
    <name type="scientific">uncultured Nocardioides sp</name>
    <dbReference type="NCBI Taxonomy" id="198441"/>
    <lineage>
        <taxon>Bacteria</taxon>
        <taxon>Bacillati</taxon>
        <taxon>Actinomycetota</taxon>
        <taxon>Actinomycetes</taxon>
        <taxon>Propionibacteriales</taxon>
        <taxon>Nocardioidaceae</taxon>
        <taxon>Nocardioides</taxon>
        <taxon>environmental samples</taxon>
    </lineage>
</organism>
<feature type="compositionally biased region" description="Basic residues" evidence="1">
    <location>
        <begin position="38"/>
        <end position="56"/>
    </location>
</feature>
<feature type="non-terminal residue" evidence="2">
    <location>
        <position position="1"/>
    </location>
</feature>
<dbReference type="GO" id="GO:0004784">
    <property type="term" value="F:superoxide dismutase activity"/>
    <property type="evidence" value="ECO:0007669"/>
    <property type="project" value="UniProtKB-EC"/>
</dbReference>
<evidence type="ECO:0000256" key="1">
    <source>
        <dbReference type="SAM" id="MobiDB-lite"/>
    </source>
</evidence>
<feature type="non-terminal residue" evidence="2">
    <location>
        <position position="133"/>
    </location>
</feature>
<feature type="compositionally biased region" description="Basic and acidic residues" evidence="1">
    <location>
        <begin position="116"/>
        <end position="127"/>
    </location>
</feature>
<protein>
    <submittedName>
        <fullName evidence="2">Nickel-dependent superoxide dismutase</fullName>
        <ecNumber evidence="2">1.15.1.1</ecNumber>
    </submittedName>
</protein>
<feature type="region of interest" description="Disordered" evidence="1">
    <location>
        <begin position="1"/>
        <end position="133"/>
    </location>
</feature>
<name>A0A6J4MX66_9ACTN</name>
<feature type="compositionally biased region" description="Basic residues" evidence="1">
    <location>
        <begin position="96"/>
        <end position="115"/>
    </location>
</feature>
<feature type="compositionally biased region" description="Basic residues" evidence="1">
    <location>
        <begin position="18"/>
        <end position="30"/>
    </location>
</feature>
<dbReference type="EMBL" id="CADCUM010000018">
    <property type="protein sequence ID" value="CAA9368875.1"/>
    <property type="molecule type" value="Genomic_DNA"/>
</dbReference>
<gene>
    <name evidence="2" type="ORF">AVDCRST_MAG32-371</name>
</gene>